<proteinExistence type="predicted"/>
<dbReference type="EMBL" id="CP080764">
    <property type="protein sequence ID" value="QYY43142.1"/>
    <property type="molecule type" value="Genomic_DNA"/>
</dbReference>
<reference evidence="2 3" key="1">
    <citation type="submission" date="2021-08" db="EMBL/GenBank/DDBJ databases">
        <title>Complete genome sequence of the strain Aneurinibacillus thermoaerophilus CCM 8960.</title>
        <authorList>
            <person name="Musilova J."/>
            <person name="Kourilova X."/>
            <person name="Pernicova I."/>
            <person name="Bezdicek M."/>
            <person name="Lengerova M."/>
            <person name="Obruca S."/>
            <person name="Sedlar K."/>
        </authorList>
    </citation>
    <scope>NUCLEOTIDE SEQUENCE [LARGE SCALE GENOMIC DNA]</scope>
    <source>
        <strain evidence="2 3">CCM 8960</strain>
    </source>
</reference>
<keyword evidence="3" id="KW-1185">Reference proteome</keyword>
<dbReference type="InterPro" id="IPR037171">
    <property type="entry name" value="NagB/RpiA_transferase-like"/>
</dbReference>
<organism evidence="2 3">
    <name type="scientific">Aneurinibacillus thermoaerophilus</name>
    <dbReference type="NCBI Taxonomy" id="143495"/>
    <lineage>
        <taxon>Bacteria</taxon>
        <taxon>Bacillati</taxon>
        <taxon>Bacillota</taxon>
        <taxon>Bacilli</taxon>
        <taxon>Bacillales</taxon>
        <taxon>Paenibacillaceae</taxon>
        <taxon>Aneurinibacillus group</taxon>
        <taxon>Aneurinibacillus</taxon>
    </lineage>
</organism>
<dbReference type="InterPro" id="IPR012792">
    <property type="entry name" value="3-oxoacid_CoA-transf_A"/>
</dbReference>
<dbReference type="Proteomes" id="UP000826616">
    <property type="component" value="Chromosome"/>
</dbReference>
<evidence type="ECO:0000313" key="3">
    <source>
        <dbReference type="Proteomes" id="UP000826616"/>
    </source>
</evidence>
<dbReference type="PANTHER" id="PTHR13707:SF60">
    <property type="entry name" value="ACETATE COA-TRANSFERASE SUBUNIT ALPHA"/>
    <property type="match status" value="1"/>
</dbReference>
<sequence>MSCFLFLIGRLVSLRWSLNKKGSSLPKKAYRKGRGEVRQTLSKVVSLEEALTHITDGITLMYGGFGGIGSPPTLIDGILKKGVSNLDLIGNDTGFPDVGIGRLVTAGRVRSLITSHIGSNPNAGRLMTEGKMKVTFYPQGTLAEKIRAGGMGLGGILVDVGLGTIVEDGKQKIKVEGKTYMVEPALTAKVGIVYALKADEYGNLVYDKSARNFNPLVAMAADITIAEVEEIVPLGELDPECIVTPGVYVDYIVKSEGVNWKWAWE</sequence>
<accession>A0ABX8YBR4</accession>
<name>A0ABX8YBR4_ANETH</name>
<evidence type="ECO:0000313" key="2">
    <source>
        <dbReference type="EMBL" id="QYY43142.1"/>
    </source>
</evidence>
<keyword evidence="1 2" id="KW-0808">Transferase</keyword>
<evidence type="ECO:0000256" key="1">
    <source>
        <dbReference type="ARBA" id="ARBA00022679"/>
    </source>
</evidence>
<dbReference type="Pfam" id="PF01144">
    <property type="entry name" value="CoA_trans"/>
    <property type="match status" value="1"/>
</dbReference>
<dbReference type="PANTHER" id="PTHR13707">
    <property type="entry name" value="KETOACID-COENZYME A TRANSFERASE"/>
    <property type="match status" value="1"/>
</dbReference>
<dbReference type="SMART" id="SM00882">
    <property type="entry name" value="CoA_trans"/>
    <property type="match status" value="1"/>
</dbReference>
<dbReference type="GO" id="GO:0016740">
    <property type="term" value="F:transferase activity"/>
    <property type="evidence" value="ECO:0007669"/>
    <property type="project" value="UniProtKB-KW"/>
</dbReference>
<gene>
    <name evidence="2" type="ORF">K3F53_02185</name>
</gene>
<dbReference type="Gene3D" id="3.40.1080.10">
    <property type="entry name" value="Glutaconate Coenzyme A-transferase"/>
    <property type="match status" value="1"/>
</dbReference>
<dbReference type="NCBIfam" id="TIGR02429">
    <property type="entry name" value="pcaI_scoA_fam"/>
    <property type="match status" value="1"/>
</dbReference>
<protein>
    <submittedName>
        <fullName evidence="2">CoA transferase subunit A</fullName>
    </submittedName>
</protein>
<dbReference type="InterPro" id="IPR004165">
    <property type="entry name" value="CoA_trans_fam_I"/>
</dbReference>
<dbReference type="SUPFAM" id="SSF100950">
    <property type="entry name" value="NagB/RpiA/CoA transferase-like"/>
    <property type="match status" value="1"/>
</dbReference>